<name>A0A1G2NXY5_9BACT</name>
<evidence type="ECO:0008006" key="6">
    <source>
        <dbReference type="Google" id="ProtNLM"/>
    </source>
</evidence>
<accession>A0A1G2NXY5</accession>
<evidence type="ECO:0000313" key="4">
    <source>
        <dbReference type="EMBL" id="OHA40965.1"/>
    </source>
</evidence>
<sequence>MARSKNKVEFGDFQTPAELVSRVCNLIKQNGANPVSLIEPTCGVGNFVFSALEYFPSIEKGIALDINPTYTQMVKKRIGKDKSKVEIQTEDFFQFNWNKYIANLPEPILVIGNPPWVTNSQISSIEGTNIPTKNNSQKLKGMDALTGKSNFDISEWMMIKLFDALTDRNATLAILCKLSVARKVLTYAWKNGLDIGESAIYEIDAKEDFDASVEACLLVVRFSPNVISKECLWHSSLSSNLQPNRIIGFRNGRVVSDVVLYEKWKHLLSQTEQEYIWRSGIKHDCSRIMELHRVGENRYQNGLGEEIELEEEYIYPLVKSSDLFNEREPSRWVIVTQKKVGDDTSAIEKIAPKTWAYLKSHQDDLAKRTSGIYKNRPPFSIFGIGNYSFSPWKVAISGLYKEPRFRMLGTYLGKPIVADDTVNFVSFGSAADAKELAGVLNSNSALSFLRAMTFVDAKRPYTVDLLKQLDIHKLIGRPRIKSSLFD</sequence>
<gene>
    <name evidence="4" type="ORF">A3H68_02845</name>
</gene>
<keyword evidence="3" id="KW-0949">S-adenosyl-L-methionine</keyword>
<dbReference type="Gene3D" id="3.40.50.150">
    <property type="entry name" value="Vaccinia Virus protein VP39"/>
    <property type="match status" value="1"/>
</dbReference>
<evidence type="ECO:0000313" key="5">
    <source>
        <dbReference type="Proteomes" id="UP000176429"/>
    </source>
</evidence>
<evidence type="ECO:0000256" key="3">
    <source>
        <dbReference type="ARBA" id="ARBA00022691"/>
    </source>
</evidence>
<evidence type="ECO:0000256" key="1">
    <source>
        <dbReference type="ARBA" id="ARBA00022603"/>
    </source>
</evidence>
<dbReference type="InterPro" id="IPR050953">
    <property type="entry name" value="N4_N6_ade-DNA_methylase"/>
</dbReference>
<dbReference type="AlphaFoldDB" id="A0A1G2NXY5"/>
<keyword evidence="1" id="KW-0489">Methyltransferase</keyword>
<comment type="caution">
    <text evidence="4">The sequence shown here is derived from an EMBL/GenBank/DDBJ whole genome shotgun (WGS) entry which is preliminary data.</text>
</comment>
<keyword evidence="2" id="KW-0808">Transferase</keyword>
<organism evidence="4 5">
    <name type="scientific">Candidatus Taylorbacteria bacterium RIFCSPLOWO2_02_FULL_46_40</name>
    <dbReference type="NCBI Taxonomy" id="1802329"/>
    <lineage>
        <taxon>Bacteria</taxon>
        <taxon>Candidatus Tayloriibacteriota</taxon>
    </lineage>
</organism>
<dbReference type="InterPro" id="IPR029063">
    <property type="entry name" value="SAM-dependent_MTases_sf"/>
</dbReference>
<dbReference type="Proteomes" id="UP000176429">
    <property type="component" value="Unassembled WGS sequence"/>
</dbReference>
<proteinExistence type="predicted"/>
<dbReference type="PANTHER" id="PTHR33841">
    <property type="entry name" value="DNA METHYLTRANSFERASE YEEA-RELATED"/>
    <property type="match status" value="1"/>
</dbReference>
<dbReference type="PRINTS" id="PR00507">
    <property type="entry name" value="N12N6MTFRASE"/>
</dbReference>
<protein>
    <recommendedName>
        <fullName evidence="6">Modification methylase NspV</fullName>
    </recommendedName>
</protein>
<dbReference type="PANTHER" id="PTHR33841:SF5">
    <property type="entry name" value="DNA METHYLASE (MODIFICATION METHYLASE) (METHYLTRANSFERASE)-RELATED"/>
    <property type="match status" value="1"/>
</dbReference>
<evidence type="ECO:0000256" key="2">
    <source>
        <dbReference type="ARBA" id="ARBA00022679"/>
    </source>
</evidence>
<reference evidence="4 5" key="1">
    <citation type="journal article" date="2016" name="Nat. Commun.">
        <title>Thousands of microbial genomes shed light on interconnected biogeochemical processes in an aquifer system.</title>
        <authorList>
            <person name="Anantharaman K."/>
            <person name="Brown C.T."/>
            <person name="Hug L.A."/>
            <person name="Sharon I."/>
            <person name="Castelle C.J."/>
            <person name="Probst A.J."/>
            <person name="Thomas B.C."/>
            <person name="Singh A."/>
            <person name="Wilkins M.J."/>
            <person name="Karaoz U."/>
            <person name="Brodie E.L."/>
            <person name="Williams K.H."/>
            <person name="Hubbard S.S."/>
            <person name="Banfield J.F."/>
        </authorList>
    </citation>
    <scope>NUCLEOTIDE SEQUENCE [LARGE SCALE GENOMIC DNA]</scope>
</reference>
<dbReference type="SUPFAM" id="SSF53335">
    <property type="entry name" value="S-adenosyl-L-methionine-dependent methyltransferases"/>
    <property type="match status" value="1"/>
</dbReference>
<dbReference type="EMBL" id="MHSH01000042">
    <property type="protein sequence ID" value="OHA40965.1"/>
    <property type="molecule type" value="Genomic_DNA"/>
</dbReference>
<dbReference type="GO" id="GO:0008168">
    <property type="term" value="F:methyltransferase activity"/>
    <property type="evidence" value="ECO:0007669"/>
    <property type="project" value="UniProtKB-KW"/>
</dbReference>
<dbReference type="GO" id="GO:0032259">
    <property type="term" value="P:methylation"/>
    <property type="evidence" value="ECO:0007669"/>
    <property type="project" value="UniProtKB-KW"/>
</dbReference>